<comment type="caution">
    <text evidence="10">The sequence shown here is derived from an EMBL/GenBank/DDBJ whole genome shotgun (WGS) entry which is preliminary data.</text>
</comment>
<dbReference type="Proteomes" id="UP000823485">
    <property type="component" value="Unassembled WGS sequence"/>
</dbReference>
<dbReference type="InterPro" id="IPR005921">
    <property type="entry name" value="HutH"/>
</dbReference>
<keyword evidence="6" id="KW-0963">Cytoplasm</keyword>
<evidence type="ECO:0000256" key="7">
    <source>
        <dbReference type="RuleBase" id="RU003954"/>
    </source>
</evidence>
<dbReference type="GO" id="GO:0004397">
    <property type="term" value="F:histidine ammonia-lyase activity"/>
    <property type="evidence" value="ECO:0007669"/>
    <property type="project" value="UniProtKB-EC"/>
</dbReference>
<dbReference type="Gene3D" id="1.20.200.10">
    <property type="entry name" value="Fumarase/aspartase (Central domain)"/>
    <property type="match status" value="1"/>
</dbReference>
<keyword evidence="4 6" id="KW-0456">Lyase</keyword>
<comment type="pathway">
    <text evidence="1 6 8">Amino-acid degradation; L-histidine degradation into L-glutamate; N-formimidoyl-L-glutamate from L-histidine: step 1/3.</text>
</comment>
<keyword evidence="11" id="KW-1185">Reference proteome</keyword>
<comment type="PTM">
    <text evidence="6">Contains an active site 4-methylidene-imidazol-5-one (MIO), which is formed autocatalytically by cyclization and dehydration of residues Ala-Ser-Gly.</text>
</comment>
<evidence type="ECO:0000256" key="8">
    <source>
        <dbReference type="RuleBase" id="RU004479"/>
    </source>
</evidence>
<dbReference type="NCBIfam" id="TIGR01225">
    <property type="entry name" value="hutH"/>
    <property type="match status" value="1"/>
</dbReference>
<comment type="subcellular location">
    <subcellularLocation>
        <location evidence="6 9">Cytoplasm</location>
    </subcellularLocation>
</comment>
<evidence type="ECO:0000256" key="6">
    <source>
        <dbReference type="HAMAP-Rule" id="MF_00229"/>
    </source>
</evidence>
<feature type="modified residue" description="2,3-didehydroalanine (Ser)" evidence="6">
    <location>
        <position position="147"/>
    </location>
</feature>
<protein>
    <recommendedName>
        <fullName evidence="2 6">Histidine ammonia-lyase</fullName>
        <shortName evidence="6">Histidase</shortName>
        <ecNumber evidence="2 6">4.3.1.3</ecNumber>
    </recommendedName>
</protein>
<comment type="similarity">
    <text evidence="6 7">Belongs to the PAL/histidase family.</text>
</comment>
<evidence type="ECO:0000256" key="9">
    <source>
        <dbReference type="RuleBase" id="RU004480"/>
    </source>
</evidence>
<keyword evidence="3 6" id="KW-0369">Histidine metabolism</keyword>
<reference evidence="10 11" key="1">
    <citation type="submission" date="2021-01" db="EMBL/GenBank/DDBJ databases">
        <title>Genomic Encyclopedia of Type Strains, Phase IV (KMG-IV): sequencing the most valuable type-strain genomes for metagenomic binning, comparative biology and taxonomic classification.</title>
        <authorList>
            <person name="Goeker M."/>
        </authorList>
    </citation>
    <scope>NUCLEOTIDE SEQUENCE [LARGE SCALE GENOMIC DNA]</scope>
    <source>
        <strain evidence="10 11">DSM 105453</strain>
    </source>
</reference>
<proteinExistence type="inferred from homology"/>
<dbReference type="HAMAP" id="MF_00229">
    <property type="entry name" value="His_ammonia_lyase"/>
    <property type="match status" value="1"/>
</dbReference>
<name>A0ABS2R7Q6_9BACI</name>
<evidence type="ECO:0000256" key="3">
    <source>
        <dbReference type="ARBA" id="ARBA00022808"/>
    </source>
</evidence>
<evidence type="ECO:0000256" key="1">
    <source>
        <dbReference type="ARBA" id="ARBA00005113"/>
    </source>
</evidence>
<dbReference type="PROSITE" id="PS00488">
    <property type="entry name" value="PAL_HISTIDASE"/>
    <property type="match status" value="1"/>
</dbReference>
<feature type="cross-link" description="5-imidazolinone (Ala-Gly)" evidence="6">
    <location>
        <begin position="146"/>
        <end position="148"/>
    </location>
</feature>
<evidence type="ECO:0000313" key="10">
    <source>
        <dbReference type="EMBL" id="MBM7715691.1"/>
    </source>
</evidence>
<evidence type="ECO:0000256" key="5">
    <source>
        <dbReference type="ARBA" id="ARBA00049269"/>
    </source>
</evidence>
<dbReference type="PANTHER" id="PTHR10362">
    <property type="entry name" value="HISTIDINE AMMONIA-LYASE"/>
    <property type="match status" value="1"/>
</dbReference>
<dbReference type="InterPro" id="IPR001106">
    <property type="entry name" value="Aromatic_Lyase"/>
</dbReference>
<dbReference type="Pfam" id="PF00221">
    <property type="entry name" value="Lyase_aromatic"/>
    <property type="match status" value="1"/>
</dbReference>
<dbReference type="InterPro" id="IPR022313">
    <property type="entry name" value="Phe/His_NH3-lyase_AS"/>
</dbReference>
<evidence type="ECO:0000256" key="2">
    <source>
        <dbReference type="ARBA" id="ARBA00012994"/>
    </source>
</evidence>
<dbReference type="InterPro" id="IPR008948">
    <property type="entry name" value="L-Aspartase-like"/>
</dbReference>
<comment type="catalytic activity">
    <reaction evidence="5 6 8">
        <text>L-histidine = trans-urocanate + NH4(+)</text>
        <dbReference type="Rhea" id="RHEA:21232"/>
        <dbReference type="ChEBI" id="CHEBI:17771"/>
        <dbReference type="ChEBI" id="CHEBI:28938"/>
        <dbReference type="ChEBI" id="CHEBI:57595"/>
        <dbReference type="EC" id="4.3.1.3"/>
    </reaction>
</comment>
<dbReference type="SUPFAM" id="SSF48557">
    <property type="entry name" value="L-aspartase-like"/>
    <property type="match status" value="1"/>
</dbReference>
<organism evidence="10 11">
    <name type="scientific">Siminovitchia thermophila</name>
    <dbReference type="NCBI Taxonomy" id="1245522"/>
    <lineage>
        <taxon>Bacteria</taxon>
        <taxon>Bacillati</taxon>
        <taxon>Bacillota</taxon>
        <taxon>Bacilli</taxon>
        <taxon>Bacillales</taxon>
        <taxon>Bacillaceae</taxon>
        <taxon>Siminovitchia</taxon>
    </lineage>
</organism>
<dbReference type="NCBIfam" id="NF006871">
    <property type="entry name" value="PRK09367.1"/>
    <property type="match status" value="1"/>
</dbReference>
<gene>
    <name evidence="6" type="primary">hutH</name>
    <name evidence="10" type="ORF">JOC94_002680</name>
</gene>
<sequence length="514" mass="56121">MAKNNQIVLGGSLLTLKEVVQIARCHYQVGINRDSREKIHHSRRYVESLLEEKRVVYGLTTGFGKFSDTYIPSEMGKELQLNLIRSHACGLGEPLPDDVVRAVILLRVNALLHGHSGIRLAVLETMVEMLNKGVTPVIPEQGSLGASGDLAPLAHLALVLMGEGEAKYRGEQLSGLEALARAGISPVSLEAKEGLALINGTQVMTAIAALACWDAIQLANWADCTAALTADVLRGVKQAFEPETHEIRPHLGQQEVARNMLRLTAGSQLITNQGELRVQDAYSIRCVPQVHGASRDALQHIHEKLLIEMNSVTDNPLIFADKDKVISGGNFHGQPMALIMDYLAIAVAELANISERRVERLVNPQLNGDLPGFLTKRGGMNSGLMIVQYTAASIVSENKSLAHPASVDSIPSSANQEDHVSMGTIAARKAASIVNNSYRVIAIELFCGARAADYRGSEKLGKGTNRLYTICRRHVPFIEDDHVMYPYLNKIVELMKEMEITEEIEQLLQKDLGA</sequence>
<dbReference type="EMBL" id="JAFBFH010000017">
    <property type="protein sequence ID" value="MBM7715691.1"/>
    <property type="molecule type" value="Genomic_DNA"/>
</dbReference>
<dbReference type="Gene3D" id="1.10.275.10">
    <property type="entry name" value="Fumarase/aspartase (N-terminal domain)"/>
    <property type="match status" value="1"/>
</dbReference>
<dbReference type="CDD" id="cd00332">
    <property type="entry name" value="PAL-HAL"/>
    <property type="match status" value="1"/>
</dbReference>
<dbReference type="InterPro" id="IPR024083">
    <property type="entry name" value="Fumarase/histidase_N"/>
</dbReference>
<evidence type="ECO:0000313" key="11">
    <source>
        <dbReference type="Proteomes" id="UP000823485"/>
    </source>
</evidence>
<evidence type="ECO:0000256" key="4">
    <source>
        <dbReference type="ARBA" id="ARBA00023239"/>
    </source>
</evidence>
<dbReference type="EC" id="4.3.1.3" evidence="2 6"/>
<accession>A0ABS2R7Q6</accession>
<dbReference type="RefSeq" id="WP_205179498.1">
    <property type="nucleotide sequence ID" value="NZ_JAFBFH010000017.1"/>
</dbReference>